<dbReference type="SUPFAM" id="SSF51556">
    <property type="entry name" value="Metallo-dependent hydrolases"/>
    <property type="match status" value="1"/>
</dbReference>
<sequence length="347" mass="38454">MKAASPHFKVRDAWLKLVHEEVIDAEQPIFDCHHHLWDRPEGLYGANELAADVGDGHDVRASLYVQCRTGYAAHGPEEMRPVGEVETILDWSKDQPHLPVGLVAFADLQLGAAVRPVLKALKAAGKGRVLGVRNTTAWHADPAVRSNPKPSPDGLLRTEAFLSGAREVAKEGLCLDIWAYQSQLAEVAHLARALPELTIILDHCGGPLGVGPYRIDDKKSFEAWRSALAEVAALPNTRIKIGGFGLTVIGYRYADEELPPQSERLAADWRPHVEACLALFGSERAMFESNFPVDKGQFGYRTLWNAFKRLSENLDSTARDDLFWRTAARCYGIDERIFTTHTGRNLS</sequence>
<dbReference type="RefSeq" id="WP_090069544.1">
    <property type="nucleotide sequence ID" value="NZ_FOVR01000002.1"/>
</dbReference>
<dbReference type="InterPro" id="IPR052350">
    <property type="entry name" value="Metallo-dep_Lactonases"/>
</dbReference>
<dbReference type="Pfam" id="PF04909">
    <property type="entry name" value="Amidohydro_2"/>
    <property type="match status" value="1"/>
</dbReference>
<dbReference type="Proteomes" id="UP000199236">
    <property type="component" value="Unassembled WGS sequence"/>
</dbReference>
<reference evidence="3 4" key="1">
    <citation type="submission" date="2016-10" db="EMBL/GenBank/DDBJ databases">
        <authorList>
            <person name="de Groot N.N."/>
        </authorList>
    </citation>
    <scope>NUCLEOTIDE SEQUENCE [LARGE SCALE GENOMIC DNA]</scope>
    <source>
        <strain evidence="3 4">CGMCC 1.9157</strain>
    </source>
</reference>
<organism evidence="3 4">
    <name type="scientific">Cohaesibacter marisflavi</name>
    <dbReference type="NCBI Taxonomy" id="655353"/>
    <lineage>
        <taxon>Bacteria</taxon>
        <taxon>Pseudomonadati</taxon>
        <taxon>Pseudomonadota</taxon>
        <taxon>Alphaproteobacteria</taxon>
        <taxon>Hyphomicrobiales</taxon>
        <taxon>Cohaesibacteraceae</taxon>
    </lineage>
</organism>
<dbReference type="GO" id="GO:0016787">
    <property type="term" value="F:hydrolase activity"/>
    <property type="evidence" value="ECO:0007669"/>
    <property type="project" value="UniProtKB-KW"/>
</dbReference>
<dbReference type="PANTHER" id="PTHR43569:SF1">
    <property type="entry name" value="BLL3371 PROTEIN"/>
    <property type="match status" value="1"/>
</dbReference>
<accession>A0A1I5CKF5</accession>
<evidence type="ECO:0000313" key="4">
    <source>
        <dbReference type="Proteomes" id="UP000199236"/>
    </source>
</evidence>
<gene>
    <name evidence="3" type="ORF">SAMN04488056_102264</name>
</gene>
<dbReference type="Gene3D" id="3.20.20.140">
    <property type="entry name" value="Metal-dependent hydrolases"/>
    <property type="match status" value="1"/>
</dbReference>
<dbReference type="PANTHER" id="PTHR43569">
    <property type="entry name" value="AMIDOHYDROLASE"/>
    <property type="match status" value="1"/>
</dbReference>
<feature type="domain" description="Amidohydrolase-related" evidence="2">
    <location>
        <begin position="31"/>
        <end position="333"/>
    </location>
</feature>
<name>A0A1I5CKF5_9HYPH</name>
<dbReference type="InterPro" id="IPR006680">
    <property type="entry name" value="Amidohydro-rel"/>
</dbReference>
<dbReference type="OrthoDB" id="9787654at2"/>
<dbReference type="AlphaFoldDB" id="A0A1I5CKF5"/>
<keyword evidence="3" id="KW-0378">Hydrolase</keyword>
<dbReference type="STRING" id="655353.SAMN04488056_102264"/>
<dbReference type="InterPro" id="IPR032466">
    <property type="entry name" value="Metal_Hydrolase"/>
</dbReference>
<protein>
    <submittedName>
        <fullName evidence="3">Predicted metal-dependent hydrolase, TIM-barrel fold</fullName>
    </submittedName>
</protein>
<keyword evidence="4" id="KW-1185">Reference proteome</keyword>
<comment type="similarity">
    <text evidence="1">Belongs to the metallo-dependent hydrolases superfamily.</text>
</comment>
<evidence type="ECO:0000256" key="1">
    <source>
        <dbReference type="ARBA" id="ARBA00038310"/>
    </source>
</evidence>
<evidence type="ECO:0000313" key="3">
    <source>
        <dbReference type="EMBL" id="SFN87479.1"/>
    </source>
</evidence>
<dbReference type="EMBL" id="FOVR01000002">
    <property type="protein sequence ID" value="SFN87479.1"/>
    <property type="molecule type" value="Genomic_DNA"/>
</dbReference>
<evidence type="ECO:0000259" key="2">
    <source>
        <dbReference type="Pfam" id="PF04909"/>
    </source>
</evidence>
<proteinExistence type="inferred from homology"/>